<evidence type="ECO:0000259" key="3">
    <source>
        <dbReference type="PROSITE" id="PS01124"/>
    </source>
</evidence>
<organism evidence="4 5">
    <name type="scientific">Atopomonas hussainii</name>
    <dbReference type="NCBI Taxonomy" id="1429083"/>
    <lineage>
        <taxon>Bacteria</taxon>
        <taxon>Pseudomonadati</taxon>
        <taxon>Pseudomonadota</taxon>
        <taxon>Gammaproteobacteria</taxon>
        <taxon>Pseudomonadales</taxon>
        <taxon>Pseudomonadaceae</taxon>
        <taxon>Atopomonas</taxon>
    </lineage>
</organism>
<dbReference type="PANTHER" id="PTHR43436:SF2">
    <property type="entry name" value="ARAC_XYLS FAMILY TRANSCRIPTIONAL REGULATOR"/>
    <property type="match status" value="1"/>
</dbReference>
<dbReference type="GO" id="GO:0043565">
    <property type="term" value="F:sequence-specific DNA binding"/>
    <property type="evidence" value="ECO:0007669"/>
    <property type="project" value="InterPro"/>
</dbReference>
<gene>
    <name evidence="4" type="ORF">SAMN05216214_108134</name>
</gene>
<dbReference type="AlphaFoldDB" id="A0A1H7MN64"/>
<proteinExistence type="predicted"/>
<dbReference type="SUPFAM" id="SSF46689">
    <property type="entry name" value="Homeodomain-like"/>
    <property type="match status" value="2"/>
</dbReference>
<evidence type="ECO:0000313" key="5">
    <source>
        <dbReference type="Proteomes" id="UP000185766"/>
    </source>
</evidence>
<dbReference type="EMBL" id="FOAS01000008">
    <property type="protein sequence ID" value="SEL12750.1"/>
    <property type="molecule type" value="Genomic_DNA"/>
</dbReference>
<dbReference type="GO" id="GO:0003700">
    <property type="term" value="F:DNA-binding transcription factor activity"/>
    <property type="evidence" value="ECO:0007669"/>
    <property type="project" value="InterPro"/>
</dbReference>
<keyword evidence="1" id="KW-0805">Transcription regulation</keyword>
<protein>
    <submittedName>
        <fullName evidence="4">AraC-type DNA-binding protein</fullName>
    </submittedName>
</protein>
<evidence type="ECO:0000313" key="4">
    <source>
        <dbReference type="EMBL" id="SEL12750.1"/>
    </source>
</evidence>
<dbReference type="InterPro" id="IPR009594">
    <property type="entry name" value="Tscrpt_reg_HTH_AraC_N"/>
</dbReference>
<dbReference type="Pfam" id="PF06719">
    <property type="entry name" value="AraC_N"/>
    <property type="match status" value="1"/>
</dbReference>
<name>A0A1H7MN64_9GAMM</name>
<dbReference type="Proteomes" id="UP000185766">
    <property type="component" value="Unassembled WGS sequence"/>
</dbReference>
<evidence type="ECO:0000256" key="2">
    <source>
        <dbReference type="ARBA" id="ARBA00023163"/>
    </source>
</evidence>
<sequence>MVQGTKVGYLGGKQFVYDANSYLLVSATLPFECETFASPESPLLGLYIDIDLPQLNVLINELGSAAMTADEAEQAMPSAIAPVPLEADMLDAIARLIRCLGDAHERRILGPGLLREILFRALQGGQATALYALAAHNGHFARVARALQLIQHDYAQHLDVEQLARQANMSTSAFHRAFKEVTDDSPLQYLKKIRLSKARDFIVQQGMKAYVAADQVGYESASQFSREFKRYFGHSPAQLMRDSQQERV</sequence>
<dbReference type="STRING" id="1429083.GCA_001885685_00039"/>
<keyword evidence="5" id="KW-1185">Reference proteome</keyword>
<keyword evidence="4" id="KW-0238">DNA-binding</keyword>
<evidence type="ECO:0000256" key="1">
    <source>
        <dbReference type="ARBA" id="ARBA00023015"/>
    </source>
</evidence>
<feature type="domain" description="HTH araC/xylS-type" evidence="3">
    <location>
        <begin position="144"/>
        <end position="242"/>
    </location>
</feature>
<keyword evidence="2" id="KW-0804">Transcription</keyword>
<dbReference type="PROSITE" id="PS01124">
    <property type="entry name" value="HTH_ARAC_FAMILY_2"/>
    <property type="match status" value="1"/>
</dbReference>
<dbReference type="SMART" id="SM00342">
    <property type="entry name" value="HTH_ARAC"/>
    <property type="match status" value="1"/>
</dbReference>
<dbReference type="InterPro" id="IPR018060">
    <property type="entry name" value="HTH_AraC"/>
</dbReference>
<accession>A0A1H7MN64</accession>
<dbReference type="PANTHER" id="PTHR43436">
    <property type="entry name" value="ARAC-FAMILY TRANSCRIPTIONAL REGULATOR"/>
    <property type="match status" value="1"/>
</dbReference>
<dbReference type="Pfam" id="PF12833">
    <property type="entry name" value="HTH_18"/>
    <property type="match status" value="1"/>
</dbReference>
<reference evidence="4 5" key="1">
    <citation type="submission" date="2016-10" db="EMBL/GenBank/DDBJ databases">
        <authorList>
            <person name="de Groot N.N."/>
        </authorList>
    </citation>
    <scope>NUCLEOTIDE SEQUENCE [LARGE SCALE GENOMIC DNA]</scope>
    <source>
        <strain evidence="4 5">JCM 19513</strain>
    </source>
</reference>
<dbReference type="InterPro" id="IPR009057">
    <property type="entry name" value="Homeodomain-like_sf"/>
</dbReference>
<dbReference type="Gene3D" id="1.10.10.60">
    <property type="entry name" value="Homeodomain-like"/>
    <property type="match status" value="2"/>
</dbReference>